<protein>
    <submittedName>
        <fullName evidence="2">Uncharacterized protein</fullName>
    </submittedName>
</protein>
<proteinExistence type="predicted"/>
<comment type="caution">
    <text evidence="2">The sequence shown here is derived from an EMBL/GenBank/DDBJ whole genome shotgun (WGS) entry which is preliminary data.</text>
</comment>
<sequence>MLHSILESFGVALNQLVVCRPNINVYVQTSPSKISKLPIGSTDLPIKERRGVTTKRLMGSEETILCKKARTGTELPRMTAPELSTHQLAPTKQDKSEKDDLKGKKKLIETTRHRVKSKGRLMFNAQKSVTSTSAALEDNQGCREK</sequence>
<dbReference type="EMBL" id="DUZY01000007">
    <property type="protein sequence ID" value="DAD46140.1"/>
    <property type="molecule type" value="Genomic_DNA"/>
</dbReference>
<name>A0A822ZNU9_NELNU</name>
<evidence type="ECO:0000313" key="2">
    <source>
        <dbReference type="EMBL" id="DAD46140.1"/>
    </source>
</evidence>
<feature type="compositionally biased region" description="Basic and acidic residues" evidence="1">
    <location>
        <begin position="92"/>
        <end position="112"/>
    </location>
</feature>
<gene>
    <name evidence="2" type="ORF">HUJ06_004370</name>
</gene>
<evidence type="ECO:0000313" key="3">
    <source>
        <dbReference type="Proteomes" id="UP000607653"/>
    </source>
</evidence>
<dbReference type="Proteomes" id="UP000607653">
    <property type="component" value="Unassembled WGS sequence"/>
</dbReference>
<evidence type="ECO:0000256" key="1">
    <source>
        <dbReference type="SAM" id="MobiDB-lite"/>
    </source>
</evidence>
<dbReference type="AlphaFoldDB" id="A0A822ZNU9"/>
<organism evidence="2 3">
    <name type="scientific">Nelumbo nucifera</name>
    <name type="common">Sacred lotus</name>
    <dbReference type="NCBI Taxonomy" id="4432"/>
    <lineage>
        <taxon>Eukaryota</taxon>
        <taxon>Viridiplantae</taxon>
        <taxon>Streptophyta</taxon>
        <taxon>Embryophyta</taxon>
        <taxon>Tracheophyta</taxon>
        <taxon>Spermatophyta</taxon>
        <taxon>Magnoliopsida</taxon>
        <taxon>Proteales</taxon>
        <taxon>Nelumbonaceae</taxon>
        <taxon>Nelumbo</taxon>
    </lineage>
</organism>
<keyword evidence="3" id="KW-1185">Reference proteome</keyword>
<feature type="region of interest" description="Disordered" evidence="1">
    <location>
        <begin position="68"/>
        <end position="145"/>
    </location>
</feature>
<accession>A0A822ZNU9</accession>
<reference evidence="2 3" key="1">
    <citation type="journal article" date="2020" name="Mol. Biol. Evol.">
        <title>Distinct Expression and Methylation Patterns for Genes with Different Fates following a Single Whole-Genome Duplication in Flowering Plants.</title>
        <authorList>
            <person name="Shi T."/>
            <person name="Rahmani R.S."/>
            <person name="Gugger P.F."/>
            <person name="Wang M."/>
            <person name="Li H."/>
            <person name="Zhang Y."/>
            <person name="Li Z."/>
            <person name="Wang Q."/>
            <person name="Van de Peer Y."/>
            <person name="Marchal K."/>
            <person name="Chen J."/>
        </authorList>
    </citation>
    <scope>NUCLEOTIDE SEQUENCE [LARGE SCALE GENOMIC DNA]</scope>
    <source>
        <tissue evidence="2">Leaf</tissue>
    </source>
</reference>
<feature type="compositionally biased region" description="Polar residues" evidence="1">
    <location>
        <begin position="125"/>
        <end position="134"/>
    </location>
</feature>